<dbReference type="InterPro" id="IPR001173">
    <property type="entry name" value="Glyco_trans_2-like"/>
</dbReference>
<dbReference type="OrthoDB" id="9785185at2"/>
<feature type="repeat" description="TPR" evidence="2">
    <location>
        <begin position="247"/>
        <end position="280"/>
    </location>
</feature>
<evidence type="ECO:0000256" key="2">
    <source>
        <dbReference type="PROSITE-ProRule" id="PRU00339"/>
    </source>
</evidence>
<evidence type="ECO:0000256" key="1">
    <source>
        <dbReference type="ARBA" id="ARBA00006739"/>
    </source>
</evidence>
<dbReference type="Pfam" id="PF00535">
    <property type="entry name" value="Glycos_transf_2"/>
    <property type="match status" value="1"/>
</dbReference>
<dbReference type="PROSITE" id="PS50005">
    <property type="entry name" value="TPR"/>
    <property type="match status" value="1"/>
</dbReference>
<name>A0A6A8D6U9_9BACI</name>
<dbReference type="Gene3D" id="3.90.550.10">
    <property type="entry name" value="Spore Coat Polysaccharide Biosynthesis Protein SpsA, Chain A"/>
    <property type="match status" value="1"/>
</dbReference>
<dbReference type="InterPro" id="IPR029044">
    <property type="entry name" value="Nucleotide-diphossugar_trans"/>
</dbReference>
<dbReference type="PANTHER" id="PTHR22916">
    <property type="entry name" value="GLYCOSYLTRANSFERASE"/>
    <property type="match status" value="1"/>
</dbReference>
<gene>
    <name evidence="4" type="ORF">GH741_01305</name>
</gene>
<feature type="domain" description="Glycosyltransferase 2-like" evidence="3">
    <location>
        <begin position="7"/>
        <end position="133"/>
    </location>
</feature>
<dbReference type="GO" id="GO:0016758">
    <property type="term" value="F:hexosyltransferase activity"/>
    <property type="evidence" value="ECO:0007669"/>
    <property type="project" value="UniProtKB-ARBA"/>
</dbReference>
<accession>A0A6A8D6U9</accession>
<dbReference type="AlphaFoldDB" id="A0A6A8D6U9"/>
<dbReference type="InterPro" id="IPR019734">
    <property type="entry name" value="TPR_rpt"/>
</dbReference>
<sequence>MTNKLISIVMPVYNGENYVQQTIQSVLSQTHKNFELLILNDGSKDDSLVIISEYKRDPRVQIIDKKNTGVAKTRNMGLDLCSGHFVAFLDQDDLWENNYLEKQVNILEETNGDLIYANGSIIDKDNKVSREIYEDNYTHVDNIENLITHNFIISPSQVLAKLSAVLDVGKFYESKVGSGPDDWGLWLRVKLANKKIIYNKEKLVGYRLHESNNSYNRIVMEQAKLELIESIFSQIDLNVPFKKQKLADLYLNLALSHAVKKDRKNASSFYKKSFKMNPSIVFDKRTVKVILKIIR</sequence>
<evidence type="ECO:0000259" key="3">
    <source>
        <dbReference type="Pfam" id="PF00535"/>
    </source>
</evidence>
<organism evidence="4 5">
    <name type="scientific">Aquibacillus halophilus</name>
    <dbReference type="NCBI Taxonomy" id="930132"/>
    <lineage>
        <taxon>Bacteria</taxon>
        <taxon>Bacillati</taxon>
        <taxon>Bacillota</taxon>
        <taxon>Bacilli</taxon>
        <taxon>Bacillales</taxon>
        <taxon>Bacillaceae</taxon>
        <taxon>Aquibacillus</taxon>
    </lineage>
</organism>
<reference evidence="4" key="1">
    <citation type="submission" date="2019-11" db="EMBL/GenBank/DDBJ databases">
        <authorList>
            <person name="Li J."/>
        </authorList>
    </citation>
    <scope>NUCLEOTIDE SEQUENCE</scope>
    <source>
        <strain evidence="4">B6B</strain>
    </source>
</reference>
<protein>
    <submittedName>
        <fullName evidence="4">Glycosyltransferase</fullName>
    </submittedName>
</protein>
<keyword evidence="5" id="KW-1185">Reference proteome</keyword>
<evidence type="ECO:0000313" key="4">
    <source>
        <dbReference type="EMBL" id="MRH41308.1"/>
    </source>
</evidence>
<comment type="caution">
    <text evidence="4">The sequence shown here is derived from an EMBL/GenBank/DDBJ whole genome shotgun (WGS) entry which is preliminary data.</text>
</comment>
<dbReference type="PANTHER" id="PTHR22916:SF3">
    <property type="entry name" value="UDP-GLCNAC:BETAGAL BETA-1,3-N-ACETYLGLUCOSAMINYLTRANSFERASE-LIKE PROTEIN 1"/>
    <property type="match status" value="1"/>
</dbReference>
<dbReference type="SUPFAM" id="SSF53448">
    <property type="entry name" value="Nucleotide-diphospho-sugar transferases"/>
    <property type="match status" value="1"/>
</dbReference>
<comment type="similarity">
    <text evidence="1">Belongs to the glycosyltransferase 2 family.</text>
</comment>
<keyword evidence="4" id="KW-0808">Transferase</keyword>
<proteinExistence type="inferred from homology"/>
<dbReference type="EMBL" id="WJNG01000001">
    <property type="protein sequence ID" value="MRH41308.1"/>
    <property type="molecule type" value="Genomic_DNA"/>
</dbReference>
<evidence type="ECO:0000313" key="5">
    <source>
        <dbReference type="Proteomes" id="UP000799092"/>
    </source>
</evidence>
<keyword evidence="2" id="KW-0802">TPR repeat</keyword>
<dbReference type="Proteomes" id="UP000799092">
    <property type="component" value="Unassembled WGS sequence"/>
</dbReference>
<dbReference type="RefSeq" id="WP_153734966.1">
    <property type="nucleotide sequence ID" value="NZ_WJNG01000001.1"/>
</dbReference>